<accession>A0A0J8S4C3</accession>
<name>A0A0J8S4C3_COCIT</name>
<dbReference type="VEuPathDB" id="FungiDB:CIHG_08867"/>
<dbReference type="AlphaFoldDB" id="A0A0J8S4C3"/>
<gene>
    <name evidence="1" type="ORF">CIHG_08867</name>
</gene>
<organism evidence="1 2">
    <name type="scientific">Coccidioides immitis H538.4</name>
    <dbReference type="NCBI Taxonomy" id="396776"/>
    <lineage>
        <taxon>Eukaryota</taxon>
        <taxon>Fungi</taxon>
        <taxon>Dikarya</taxon>
        <taxon>Ascomycota</taxon>
        <taxon>Pezizomycotina</taxon>
        <taxon>Eurotiomycetes</taxon>
        <taxon>Eurotiomycetidae</taxon>
        <taxon>Onygenales</taxon>
        <taxon>Onygenaceae</taxon>
        <taxon>Coccidioides</taxon>
    </lineage>
</organism>
<dbReference type="Proteomes" id="UP000054563">
    <property type="component" value="Unassembled WGS sequence"/>
</dbReference>
<evidence type="ECO:0000313" key="1">
    <source>
        <dbReference type="EMBL" id="KMU91199.1"/>
    </source>
</evidence>
<dbReference type="EMBL" id="DS017032">
    <property type="protein sequence ID" value="KMU91199.1"/>
    <property type="molecule type" value="Genomic_DNA"/>
</dbReference>
<evidence type="ECO:0000313" key="2">
    <source>
        <dbReference type="Proteomes" id="UP000054563"/>
    </source>
</evidence>
<proteinExistence type="predicted"/>
<sequence>MGIRIHNDMLVNQMNQLKDKNNFASEVQIFQFLLSDLDSVTAYCKHYTHNINSSLIQKPIYQSAQSIYTSLNKNHNFVTKKSHQIDIFNSEWDIRPSSSEI</sequence>
<protein>
    <submittedName>
        <fullName evidence="1">Uncharacterized protein</fullName>
    </submittedName>
</protein>
<reference evidence="2" key="1">
    <citation type="journal article" date="2010" name="Genome Res.">
        <title>Population genomic sequencing of Coccidioides fungi reveals recent hybridization and transposon control.</title>
        <authorList>
            <person name="Neafsey D.E."/>
            <person name="Barker B.M."/>
            <person name="Sharpton T.J."/>
            <person name="Stajich J.E."/>
            <person name="Park D.J."/>
            <person name="Whiston E."/>
            <person name="Hung C.-Y."/>
            <person name="McMahan C."/>
            <person name="White J."/>
            <person name="Sykes S."/>
            <person name="Heiman D."/>
            <person name="Young S."/>
            <person name="Zeng Q."/>
            <person name="Abouelleil A."/>
            <person name="Aftuck L."/>
            <person name="Bessette D."/>
            <person name="Brown A."/>
            <person name="FitzGerald M."/>
            <person name="Lui A."/>
            <person name="Macdonald J.P."/>
            <person name="Priest M."/>
            <person name="Orbach M.J."/>
            <person name="Galgiani J.N."/>
            <person name="Kirkland T.N."/>
            <person name="Cole G.T."/>
            <person name="Birren B.W."/>
            <person name="Henn M.R."/>
            <person name="Taylor J.W."/>
            <person name="Rounsley S.D."/>
        </authorList>
    </citation>
    <scope>NUCLEOTIDE SEQUENCE [LARGE SCALE GENOMIC DNA]</scope>
    <source>
        <strain evidence="2">H538.4</strain>
    </source>
</reference>